<protein>
    <recommendedName>
        <fullName evidence="12">Synaptic vesicular amine transporter</fullName>
    </recommendedName>
</protein>
<dbReference type="InterPro" id="IPR008974">
    <property type="entry name" value="TRAF-like"/>
</dbReference>
<dbReference type="GO" id="GO:0030672">
    <property type="term" value="C:synaptic vesicle membrane"/>
    <property type="evidence" value="ECO:0007669"/>
    <property type="project" value="TreeGrafter"/>
</dbReference>
<evidence type="ECO:0000256" key="5">
    <source>
        <dbReference type="ARBA" id="ARBA00023136"/>
    </source>
</evidence>
<dbReference type="GO" id="GO:0015842">
    <property type="term" value="P:aminergic neurotransmitter loading into synaptic vesicle"/>
    <property type="evidence" value="ECO:0007669"/>
    <property type="project" value="TreeGrafter"/>
</dbReference>
<dbReference type="Proteomes" id="UP001497382">
    <property type="component" value="Unassembled WGS sequence"/>
</dbReference>
<feature type="domain" description="MATH" evidence="8">
    <location>
        <begin position="7"/>
        <end position="133"/>
    </location>
</feature>
<keyword evidence="3 7" id="KW-0812">Transmembrane</keyword>
<evidence type="ECO:0000256" key="4">
    <source>
        <dbReference type="ARBA" id="ARBA00022989"/>
    </source>
</evidence>
<comment type="caution">
    <text evidence="10">The sequence shown here is derived from an EMBL/GenBank/DDBJ whole genome shotgun (WGS) entry which is preliminary data.</text>
</comment>
<dbReference type="CDD" id="cd17384">
    <property type="entry name" value="MFS_SLC18A1_2_VAT1_2"/>
    <property type="match status" value="1"/>
</dbReference>
<feature type="transmembrane region" description="Helical" evidence="7">
    <location>
        <begin position="702"/>
        <end position="724"/>
    </location>
</feature>
<feature type="transmembrane region" description="Helical" evidence="7">
    <location>
        <begin position="283"/>
        <end position="311"/>
    </location>
</feature>
<feature type="region of interest" description="Disordered" evidence="6">
    <location>
        <begin position="355"/>
        <end position="385"/>
    </location>
</feature>
<dbReference type="Gene3D" id="2.60.210.10">
    <property type="entry name" value="Apoptosis, Tumor Necrosis Factor Receptor Associated Protein 2, Chain A"/>
    <property type="match status" value="1"/>
</dbReference>
<evidence type="ECO:0008006" key="12">
    <source>
        <dbReference type="Google" id="ProtNLM"/>
    </source>
</evidence>
<evidence type="ECO:0000259" key="8">
    <source>
        <dbReference type="PROSITE" id="PS50144"/>
    </source>
</evidence>
<dbReference type="InterPro" id="IPR002083">
    <property type="entry name" value="MATH/TRAF_dom"/>
</dbReference>
<feature type="transmembrane region" description="Helical" evidence="7">
    <location>
        <begin position="480"/>
        <end position="497"/>
    </location>
</feature>
<dbReference type="EMBL" id="CAXIEN010000255">
    <property type="protein sequence ID" value="CAL1289772.1"/>
    <property type="molecule type" value="Genomic_DNA"/>
</dbReference>
<organism evidence="10 11">
    <name type="scientific">Larinioides sclopetarius</name>
    <dbReference type="NCBI Taxonomy" id="280406"/>
    <lineage>
        <taxon>Eukaryota</taxon>
        <taxon>Metazoa</taxon>
        <taxon>Ecdysozoa</taxon>
        <taxon>Arthropoda</taxon>
        <taxon>Chelicerata</taxon>
        <taxon>Arachnida</taxon>
        <taxon>Araneae</taxon>
        <taxon>Araneomorphae</taxon>
        <taxon>Entelegynae</taxon>
        <taxon>Araneoidea</taxon>
        <taxon>Araneidae</taxon>
        <taxon>Larinioides</taxon>
    </lineage>
</organism>
<evidence type="ECO:0000256" key="7">
    <source>
        <dbReference type="SAM" id="Phobius"/>
    </source>
</evidence>
<evidence type="ECO:0000256" key="6">
    <source>
        <dbReference type="SAM" id="MobiDB-lite"/>
    </source>
</evidence>
<dbReference type="Gene3D" id="1.20.1250.20">
    <property type="entry name" value="MFS general substrate transporter like domains"/>
    <property type="match status" value="2"/>
</dbReference>
<feature type="transmembrane region" description="Helical" evidence="7">
    <location>
        <begin position="643"/>
        <end position="663"/>
    </location>
</feature>
<reference evidence="10 11" key="1">
    <citation type="submission" date="2024-04" db="EMBL/GenBank/DDBJ databases">
        <authorList>
            <person name="Rising A."/>
            <person name="Reimegard J."/>
            <person name="Sonavane S."/>
            <person name="Akerstrom W."/>
            <person name="Nylinder S."/>
            <person name="Hedman E."/>
            <person name="Kallberg Y."/>
        </authorList>
    </citation>
    <scope>NUCLEOTIDE SEQUENCE [LARGE SCALE GENOMIC DNA]</scope>
</reference>
<feature type="region of interest" description="Disordered" evidence="6">
    <location>
        <begin position="780"/>
        <end position="801"/>
    </location>
</feature>
<keyword evidence="5 7" id="KW-0472">Membrane</keyword>
<accession>A0AAV2B1P0</accession>
<name>A0AAV2B1P0_9ARAC</name>
<dbReference type="FunFam" id="1.20.1250.20:FF:000145">
    <property type="entry name" value="Chromaffin granule amine transporter"/>
    <property type="match status" value="1"/>
</dbReference>
<evidence type="ECO:0000256" key="3">
    <source>
        <dbReference type="ARBA" id="ARBA00022692"/>
    </source>
</evidence>
<feature type="domain" description="Major facilitator superfamily (MFS) profile" evidence="9">
    <location>
        <begin position="284"/>
        <end position="760"/>
    </location>
</feature>
<dbReference type="InterPro" id="IPR036259">
    <property type="entry name" value="MFS_trans_sf"/>
</dbReference>
<dbReference type="AlphaFoldDB" id="A0AAV2B1P0"/>
<evidence type="ECO:0000256" key="2">
    <source>
        <dbReference type="ARBA" id="ARBA00022448"/>
    </source>
</evidence>
<dbReference type="PROSITE" id="PS50850">
    <property type="entry name" value="MFS"/>
    <property type="match status" value="1"/>
</dbReference>
<feature type="transmembrane region" description="Helical" evidence="7">
    <location>
        <begin position="535"/>
        <end position="556"/>
    </location>
</feature>
<dbReference type="InterPro" id="IPR050930">
    <property type="entry name" value="MFS_Vesicular_Transporter"/>
</dbReference>
<dbReference type="PANTHER" id="PTHR23506:SF23">
    <property type="entry name" value="GH10249P"/>
    <property type="match status" value="1"/>
</dbReference>
<feature type="transmembrane region" description="Helical" evidence="7">
    <location>
        <begin position="577"/>
        <end position="596"/>
    </location>
</feature>
<keyword evidence="2" id="KW-0813">Transport</keyword>
<dbReference type="PANTHER" id="PTHR23506">
    <property type="entry name" value="GH10249P"/>
    <property type="match status" value="1"/>
</dbReference>
<evidence type="ECO:0000259" key="9">
    <source>
        <dbReference type="PROSITE" id="PS50850"/>
    </source>
</evidence>
<dbReference type="GO" id="GO:0005335">
    <property type="term" value="F:serotonin:sodium:chloride symporter activity"/>
    <property type="evidence" value="ECO:0007669"/>
    <property type="project" value="TreeGrafter"/>
</dbReference>
<evidence type="ECO:0000313" key="10">
    <source>
        <dbReference type="EMBL" id="CAL1289772.1"/>
    </source>
</evidence>
<feature type="transmembrane region" description="Helical" evidence="7">
    <location>
        <begin position="616"/>
        <end position="636"/>
    </location>
</feature>
<gene>
    <name evidence="10" type="ORF">LARSCL_LOCUS16128</name>
</gene>
<feature type="transmembrane region" description="Helical" evidence="7">
    <location>
        <begin position="736"/>
        <end position="755"/>
    </location>
</feature>
<keyword evidence="11" id="KW-1185">Reference proteome</keyword>
<sequence length="801" mass="88718">MAGKYELFEFQWKVENFDHCLPWMKLKSPSFVVDSWDKTRWHLQLCFRADSDPMYITFEVCREHDGVPLIIDLEYGLSFLDKNGEHFAKQTNKGLFSAGDIAGFSKFLELSKVLGPKSEDLLSDGTLSACCRMGRLEDNSLGYTLCLGRSRLGLERSSHLWLVEEFSALLPRRAKTLLVCTTSKNVPTILLTLFLDDDGESTRIEICEDDNCESNTCRCEISLIDSEGNVAFSKQDRNWFRSGKKSKQALEKVSKVEKMTQQGRTFTGCILDLMQRFRGSRRLVLLIVAIALLLDNMLLSSVVPIIPAYLYELHHERDIEKMNATEFSTTTTVAALMLTSDEDQMTTTESIQQICNCPQDKGGQEDKGGTKRRKQRVNPPRDVTTEQVVETELPSSTLSTKMKELRHHELIEENVEVGIMFASKPIVQAITNPFIGPLTNRIGYSIPMFTGFIIMFLSTLLFAMGTNYAILFIARSLQGVGSACTSVAGMGMLAAFYPDDRERGNAMALALGGLALGVMIGPPFGGVMYEFVGRAAPFLVLAFLSLFDGCLQLLVLQPKVTKSEQEGATLLTLIKDPYILIAAGAITFANMGIATLEPSLPLWMMDTMNAPKWQQGAAFLPASISYLIGTNLFGPLGHRMGRWLSTMVGLIVIGICLFLIPLATNITHLIVPNAGIGFAIGMVDSSMMPMLGYLVDIRHTSVYGSVYAIGDVAFCVGFAVGPLLSGSIVKAIGFRGLVYCIAVICFIYAPLMFLLRKPPGRAEDQTHLKDTAVRYVSYTNDESPEEEDFRKPPLQPQAWVQ</sequence>
<feature type="transmembrane region" description="Helical" evidence="7">
    <location>
        <begin position="509"/>
        <end position="529"/>
    </location>
</feature>
<dbReference type="Pfam" id="PF07690">
    <property type="entry name" value="MFS_1"/>
    <property type="match status" value="1"/>
</dbReference>
<dbReference type="InterPro" id="IPR020846">
    <property type="entry name" value="MFS_dom"/>
</dbReference>
<dbReference type="SUPFAM" id="SSF49599">
    <property type="entry name" value="TRAF domain-like"/>
    <property type="match status" value="1"/>
</dbReference>
<dbReference type="InterPro" id="IPR011701">
    <property type="entry name" value="MFS"/>
</dbReference>
<dbReference type="PROSITE" id="PS50144">
    <property type="entry name" value="MATH"/>
    <property type="match status" value="1"/>
</dbReference>
<evidence type="ECO:0000313" key="11">
    <source>
        <dbReference type="Proteomes" id="UP001497382"/>
    </source>
</evidence>
<comment type="subcellular location">
    <subcellularLocation>
        <location evidence="1">Membrane</location>
        <topology evidence="1">Multi-pass membrane protein</topology>
    </subcellularLocation>
</comment>
<proteinExistence type="predicted"/>
<feature type="transmembrane region" description="Helical" evidence="7">
    <location>
        <begin position="675"/>
        <end position="695"/>
    </location>
</feature>
<dbReference type="GO" id="GO:0043195">
    <property type="term" value="C:terminal bouton"/>
    <property type="evidence" value="ECO:0007669"/>
    <property type="project" value="TreeGrafter"/>
</dbReference>
<feature type="transmembrane region" description="Helical" evidence="7">
    <location>
        <begin position="449"/>
        <end position="474"/>
    </location>
</feature>
<keyword evidence="4 7" id="KW-1133">Transmembrane helix</keyword>
<dbReference type="SUPFAM" id="SSF103473">
    <property type="entry name" value="MFS general substrate transporter"/>
    <property type="match status" value="1"/>
</dbReference>
<evidence type="ECO:0000256" key="1">
    <source>
        <dbReference type="ARBA" id="ARBA00004141"/>
    </source>
</evidence>